<evidence type="ECO:0000313" key="2">
    <source>
        <dbReference type="EMBL" id="PIK57401.1"/>
    </source>
</evidence>
<dbReference type="InterPro" id="IPR058913">
    <property type="entry name" value="Integrase_dom_put"/>
</dbReference>
<accession>A0A2G8LAY9</accession>
<dbReference type="Pfam" id="PF24764">
    <property type="entry name" value="rva_4"/>
    <property type="match status" value="1"/>
</dbReference>
<gene>
    <name evidence="2" type="ORF">BSL78_05667</name>
</gene>
<evidence type="ECO:0000313" key="3">
    <source>
        <dbReference type="Proteomes" id="UP000230750"/>
    </source>
</evidence>
<organism evidence="2 3">
    <name type="scientific">Stichopus japonicus</name>
    <name type="common">Sea cucumber</name>
    <dbReference type="NCBI Taxonomy" id="307972"/>
    <lineage>
        <taxon>Eukaryota</taxon>
        <taxon>Metazoa</taxon>
        <taxon>Echinodermata</taxon>
        <taxon>Eleutherozoa</taxon>
        <taxon>Echinozoa</taxon>
        <taxon>Holothuroidea</taxon>
        <taxon>Aspidochirotacea</taxon>
        <taxon>Aspidochirotida</taxon>
        <taxon>Stichopodidae</taxon>
        <taxon>Apostichopus</taxon>
    </lineage>
</organism>
<sequence length="313" mass="36264">MGLQDPKEGRIKCKIQIYQHDDISLREHVANLHREFPNSGEKMMRSYLRADGIRVQRRRVRSALELADPVGTAGRWGSSVSRRSYSVPGPNSLWHIDGHMKLIRKFGLPSRVCSDYGGENVLVALLMNLIRGTERGSHITGRSVHNCRIERLWYDVFKQVIQFFYHKFYEMEDNGHLDVENDIHIYALHFVYLDLINEKLGKFQKAWNSHELRTAHSKTPEQMWLAGMLNNYGSNQTFSNEIFHETRSIEMRLQAELQNNLLTPDGSVGRTERDGICISEIQRVELLQILEGLPDPLDKYLKCIEKVAQYLSP</sequence>
<evidence type="ECO:0000259" key="1">
    <source>
        <dbReference type="Pfam" id="PF24764"/>
    </source>
</evidence>
<proteinExistence type="predicted"/>
<dbReference type="EMBL" id="MRZV01000143">
    <property type="protein sequence ID" value="PIK57401.1"/>
    <property type="molecule type" value="Genomic_DNA"/>
</dbReference>
<comment type="caution">
    <text evidence="2">The sequence shown here is derived from an EMBL/GenBank/DDBJ whole genome shotgun (WGS) entry which is preliminary data.</text>
</comment>
<dbReference type="PANTHER" id="PTHR46791:SF5">
    <property type="entry name" value="CLR5 DOMAIN-CONTAINING PROTEIN-RELATED"/>
    <property type="match status" value="1"/>
</dbReference>
<dbReference type="AlphaFoldDB" id="A0A2G8LAY9"/>
<dbReference type="Proteomes" id="UP000230750">
    <property type="component" value="Unassembled WGS sequence"/>
</dbReference>
<dbReference type="STRING" id="307972.A0A2G8LAY9"/>
<protein>
    <recommendedName>
        <fullName evidence="1">Integrase core domain-containing protein</fullName>
    </recommendedName>
</protein>
<keyword evidence="3" id="KW-1185">Reference proteome</keyword>
<dbReference type="PANTHER" id="PTHR46791">
    <property type="entry name" value="EXPRESSED PROTEIN"/>
    <property type="match status" value="1"/>
</dbReference>
<name>A0A2G8LAY9_STIJA</name>
<reference evidence="2 3" key="1">
    <citation type="journal article" date="2017" name="PLoS Biol.">
        <title>The sea cucumber genome provides insights into morphological evolution and visceral regeneration.</title>
        <authorList>
            <person name="Zhang X."/>
            <person name="Sun L."/>
            <person name="Yuan J."/>
            <person name="Sun Y."/>
            <person name="Gao Y."/>
            <person name="Zhang L."/>
            <person name="Li S."/>
            <person name="Dai H."/>
            <person name="Hamel J.F."/>
            <person name="Liu C."/>
            <person name="Yu Y."/>
            <person name="Liu S."/>
            <person name="Lin W."/>
            <person name="Guo K."/>
            <person name="Jin S."/>
            <person name="Xu P."/>
            <person name="Storey K.B."/>
            <person name="Huan P."/>
            <person name="Zhang T."/>
            <person name="Zhou Y."/>
            <person name="Zhang J."/>
            <person name="Lin C."/>
            <person name="Li X."/>
            <person name="Xing L."/>
            <person name="Huo D."/>
            <person name="Sun M."/>
            <person name="Wang L."/>
            <person name="Mercier A."/>
            <person name="Li F."/>
            <person name="Yang H."/>
            <person name="Xiang J."/>
        </authorList>
    </citation>
    <scope>NUCLEOTIDE SEQUENCE [LARGE SCALE GENOMIC DNA]</scope>
    <source>
        <strain evidence="2">Shaxun</strain>
        <tissue evidence="2">Muscle</tissue>
    </source>
</reference>
<feature type="domain" description="Integrase core" evidence="1">
    <location>
        <begin position="104"/>
        <end position="237"/>
    </location>
</feature>
<dbReference type="OrthoDB" id="6767432at2759"/>